<reference evidence="2" key="1">
    <citation type="submission" date="2020-05" db="EMBL/GenBank/DDBJ databases">
        <authorList>
            <person name="Chiriac C."/>
            <person name="Salcher M."/>
            <person name="Ghai R."/>
            <person name="Kavagutti S V."/>
        </authorList>
    </citation>
    <scope>NUCLEOTIDE SEQUENCE</scope>
</reference>
<name>A0A6J5ZW87_9ZZZZ</name>
<proteinExistence type="predicted"/>
<dbReference type="InterPro" id="IPR005135">
    <property type="entry name" value="Endo/exonuclease/phosphatase"/>
</dbReference>
<protein>
    <submittedName>
        <fullName evidence="2">Unannotated protein</fullName>
    </submittedName>
</protein>
<dbReference type="SUPFAM" id="SSF56219">
    <property type="entry name" value="DNase I-like"/>
    <property type="match status" value="1"/>
</dbReference>
<sequence length="230" mass="25110">MRLIAWNANYNNQRRSFEADLALLAPLNGDVIVLSETSRPKVEASGKVMWIGGEGPGLAVAALNGYSIEPSESNVEAPKLSGGFTVDGPLRFNLLAVWPVKTQGDSYARILDACLDCHAGLLRTDRVVLAGDLNSSTRVINQAESHPRFVARATALGLASVYHHQSGERHGDETKATYRHGKKTPRPFCIDYCFVSTPWLNSASLEILDGPEWEGRSDHYPLVLELPDGL</sequence>
<dbReference type="InterPro" id="IPR036691">
    <property type="entry name" value="Endo/exonu/phosph_ase_sf"/>
</dbReference>
<accession>A0A6J5ZW87</accession>
<dbReference type="AlphaFoldDB" id="A0A6J5ZW87"/>
<dbReference type="Pfam" id="PF03372">
    <property type="entry name" value="Exo_endo_phos"/>
    <property type="match status" value="1"/>
</dbReference>
<evidence type="ECO:0000313" key="2">
    <source>
        <dbReference type="EMBL" id="CAB4345020.1"/>
    </source>
</evidence>
<feature type="domain" description="Endonuclease/exonuclease/phosphatase" evidence="1">
    <location>
        <begin position="5"/>
        <end position="209"/>
    </location>
</feature>
<dbReference type="GO" id="GO:0003824">
    <property type="term" value="F:catalytic activity"/>
    <property type="evidence" value="ECO:0007669"/>
    <property type="project" value="InterPro"/>
</dbReference>
<dbReference type="Gene3D" id="3.60.10.10">
    <property type="entry name" value="Endonuclease/exonuclease/phosphatase"/>
    <property type="match status" value="1"/>
</dbReference>
<organism evidence="2">
    <name type="scientific">freshwater metagenome</name>
    <dbReference type="NCBI Taxonomy" id="449393"/>
    <lineage>
        <taxon>unclassified sequences</taxon>
        <taxon>metagenomes</taxon>
        <taxon>ecological metagenomes</taxon>
    </lineage>
</organism>
<evidence type="ECO:0000259" key="1">
    <source>
        <dbReference type="Pfam" id="PF03372"/>
    </source>
</evidence>
<dbReference type="EMBL" id="CAESAO010000088">
    <property type="protein sequence ID" value="CAB4345020.1"/>
    <property type="molecule type" value="Genomic_DNA"/>
</dbReference>
<gene>
    <name evidence="2" type="ORF">UFOPK3522_01028</name>
</gene>